<name>A0A6C0JGG5_9ZZZZ</name>
<protein>
    <submittedName>
        <fullName evidence="1">Uncharacterized protein</fullName>
    </submittedName>
</protein>
<sequence>MKKSVKNRNKNNKTKKNKNFFRKGGALLKDSEVNPGHKNRTFRTPVNDYDFFYIIPNTLVFKNIETIKSPKFFIHVDGLEKELTVKITEKRLANCFVKVQGTGQGTDQGTSQHEGWYVVVRLGNFANSGVVANWTNTVFYKLRDGIFNIDNDNKITIKPEACEMTTSWGIFSNNESLRIKDEYFTGITSKDKPVFDALNKFRREQIVGFALKEYATEKGVEAGFDFLKFVSGN</sequence>
<accession>A0A6C0JGG5</accession>
<dbReference type="EMBL" id="MN740390">
    <property type="protein sequence ID" value="QHU04021.1"/>
    <property type="molecule type" value="Genomic_DNA"/>
</dbReference>
<reference evidence="1" key="1">
    <citation type="journal article" date="2020" name="Nature">
        <title>Giant virus diversity and host interactions through global metagenomics.</title>
        <authorList>
            <person name="Schulz F."/>
            <person name="Roux S."/>
            <person name="Paez-Espino D."/>
            <person name="Jungbluth S."/>
            <person name="Walsh D.A."/>
            <person name="Denef V.J."/>
            <person name="McMahon K.D."/>
            <person name="Konstantinidis K.T."/>
            <person name="Eloe-Fadrosh E.A."/>
            <person name="Kyrpides N.C."/>
            <person name="Woyke T."/>
        </authorList>
    </citation>
    <scope>NUCLEOTIDE SEQUENCE</scope>
    <source>
        <strain evidence="1">GVMAG-M-3300027708-20</strain>
    </source>
</reference>
<proteinExistence type="predicted"/>
<organism evidence="1">
    <name type="scientific">viral metagenome</name>
    <dbReference type="NCBI Taxonomy" id="1070528"/>
    <lineage>
        <taxon>unclassified sequences</taxon>
        <taxon>metagenomes</taxon>
        <taxon>organismal metagenomes</taxon>
    </lineage>
</organism>
<dbReference type="AlphaFoldDB" id="A0A6C0JGG5"/>
<evidence type="ECO:0000313" key="1">
    <source>
        <dbReference type="EMBL" id="QHU04021.1"/>
    </source>
</evidence>